<dbReference type="Proteomes" id="UP000192707">
    <property type="component" value="Unassembled WGS sequence"/>
</dbReference>
<evidence type="ECO:0000256" key="5">
    <source>
        <dbReference type="SAM" id="MobiDB-lite"/>
    </source>
</evidence>
<evidence type="ECO:0000313" key="7">
    <source>
        <dbReference type="EMBL" id="ORA10369.1"/>
    </source>
</evidence>
<dbReference type="InterPro" id="IPR009057">
    <property type="entry name" value="Homeodomain-like_sf"/>
</dbReference>
<dbReference type="Gene3D" id="1.10.10.60">
    <property type="entry name" value="Homeodomain-like"/>
    <property type="match status" value="1"/>
</dbReference>
<keyword evidence="2 4" id="KW-0238">DNA-binding</keyword>
<evidence type="ECO:0000256" key="2">
    <source>
        <dbReference type="ARBA" id="ARBA00023125"/>
    </source>
</evidence>
<organism evidence="7 8">
    <name type="scientific">Mycobacterium arosiense ATCC BAA-1401 = DSM 45069</name>
    <dbReference type="NCBI Taxonomy" id="1265311"/>
    <lineage>
        <taxon>Bacteria</taxon>
        <taxon>Bacillati</taxon>
        <taxon>Actinomycetota</taxon>
        <taxon>Actinomycetes</taxon>
        <taxon>Mycobacteriales</taxon>
        <taxon>Mycobacteriaceae</taxon>
        <taxon>Mycobacterium</taxon>
        <taxon>Mycobacterium avium complex (MAC)</taxon>
    </lineage>
</organism>
<keyword evidence="3" id="KW-0804">Transcription</keyword>
<dbReference type="InterPro" id="IPR050109">
    <property type="entry name" value="HTH-type_TetR-like_transc_reg"/>
</dbReference>
<dbReference type="PANTHER" id="PTHR30055">
    <property type="entry name" value="HTH-TYPE TRANSCRIPTIONAL REGULATOR RUTR"/>
    <property type="match status" value="1"/>
</dbReference>
<keyword evidence="8" id="KW-1185">Reference proteome</keyword>
<dbReference type="InterPro" id="IPR039536">
    <property type="entry name" value="TetR_C_Proteobacteria"/>
</dbReference>
<name>A0A1W9ZAJ4_MYCAI</name>
<dbReference type="EMBL" id="MVHG01000065">
    <property type="protein sequence ID" value="ORA10369.1"/>
    <property type="molecule type" value="Genomic_DNA"/>
</dbReference>
<evidence type="ECO:0000313" key="8">
    <source>
        <dbReference type="Proteomes" id="UP000192707"/>
    </source>
</evidence>
<dbReference type="PROSITE" id="PS50977">
    <property type="entry name" value="HTH_TETR_2"/>
    <property type="match status" value="1"/>
</dbReference>
<proteinExistence type="predicted"/>
<dbReference type="SUPFAM" id="SSF46689">
    <property type="entry name" value="Homeodomain-like"/>
    <property type="match status" value="1"/>
</dbReference>
<feature type="domain" description="HTH tetR-type" evidence="6">
    <location>
        <begin position="28"/>
        <end position="88"/>
    </location>
</feature>
<evidence type="ECO:0000256" key="4">
    <source>
        <dbReference type="PROSITE-ProRule" id="PRU00335"/>
    </source>
</evidence>
<dbReference type="InterPro" id="IPR001647">
    <property type="entry name" value="HTH_TetR"/>
</dbReference>
<dbReference type="GO" id="GO:0003700">
    <property type="term" value="F:DNA-binding transcription factor activity"/>
    <property type="evidence" value="ECO:0007669"/>
    <property type="project" value="TreeGrafter"/>
</dbReference>
<feature type="region of interest" description="Disordered" evidence="5">
    <location>
        <begin position="1"/>
        <end position="29"/>
    </location>
</feature>
<dbReference type="Pfam" id="PF14246">
    <property type="entry name" value="TetR_C_7"/>
    <property type="match status" value="1"/>
</dbReference>
<dbReference type="GO" id="GO:0000976">
    <property type="term" value="F:transcription cis-regulatory region binding"/>
    <property type="evidence" value="ECO:0007669"/>
    <property type="project" value="TreeGrafter"/>
</dbReference>
<dbReference type="Gene3D" id="1.10.357.10">
    <property type="entry name" value="Tetracycline Repressor, domain 2"/>
    <property type="match status" value="1"/>
</dbReference>
<evidence type="ECO:0000256" key="1">
    <source>
        <dbReference type="ARBA" id="ARBA00023015"/>
    </source>
</evidence>
<evidence type="ECO:0000256" key="3">
    <source>
        <dbReference type="ARBA" id="ARBA00023163"/>
    </source>
</evidence>
<reference evidence="7 8" key="1">
    <citation type="submission" date="2016-12" db="EMBL/GenBank/DDBJ databases">
        <title>The new phylogeny of genus Mycobacterium.</title>
        <authorList>
            <person name="Tortoli E."/>
            <person name="Trovato A."/>
            <person name="Cirillo D.M."/>
        </authorList>
    </citation>
    <scope>NUCLEOTIDE SEQUENCE [LARGE SCALE GENOMIC DNA]</scope>
    <source>
        <strain evidence="7 8">DSM 45069</strain>
    </source>
</reference>
<feature type="compositionally biased region" description="Basic and acidic residues" evidence="5">
    <location>
        <begin position="12"/>
        <end position="21"/>
    </location>
</feature>
<feature type="DNA-binding region" description="H-T-H motif" evidence="4">
    <location>
        <begin position="51"/>
        <end position="70"/>
    </location>
</feature>
<dbReference type="AlphaFoldDB" id="A0A1W9ZAJ4"/>
<dbReference type="PRINTS" id="PR00455">
    <property type="entry name" value="HTHTETR"/>
</dbReference>
<comment type="caution">
    <text evidence="7">The sequence shown here is derived from an EMBL/GenBank/DDBJ whole genome shotgun (WGS) entry which is preliminary data.</text>
</comment>
<dbReference type="Pfam" id="PF00440">
    <property type="entry name" value="TetR_N"/>
    <property type="match status" value="1"/>
</dbReference>
<keyword evidence="1" id="KW-0805">Transcription regulation</keyword>
<feature type="compositionally biased region" description="Low complexity" evidence="5">
    <location>
        <begin position="1"/>
        <end position="11"/>
    </location>
</feature>
<dbReference type="PANTHER" id="PTHR30055:SF234">
    <property type="entry name" value="HTH-TYPE TRANSCRIPTIONAL REGULATOR BETI"/>
    <property type="match status" value="1"/>
</dbReference>
<gene>
    <name evidence="7" type="ORF">BST14_20500</name>
</gene>
<dbReference type="OrthoDB" id="7186128at2"/>
<evidence type="ECO:0000259" key="6">
    <source>
        <dbReference type="PROSITE" id="PS50977"/>
    </source>
</evidence>
<protein>
    <submittedName>
        <fullName evidence="7">TetR family transcriptional regulator</fullName>
    </submittedName>
</protein>
<accession>A0A1W9ZAJ4</accession>
<sequence length="271" mass="29690">MPLKDATTTTVVKKDAATSKDRRPRRPSLSNEEFLDKALDLFLERGFERTSIDAITAAAGIAKRTVYARYGDKKTLFKAALQRAIEEWIVPVERLRQAECATLEESLLAIAYILVENMLSPKGLRLLRLTNAESGHMPEIGVFTVRQGEDPTITYLADLFRRHLSNDATGFPEARDAAQAFLDLVVGGPANEAAWGVVSEQTAINQRTRYGVRLLLHGLLGSSTTSAAVSDARLADENLRLKKLLAESLIELDQARERLGSVAGGGKTAKK</sequence>